<dbReference type="InterPro" id="IPR014187">
    <property type="entry name" value="ADH_Zn_typ-2"/>
</dbReference>
<evidence type="ECO:0000313" key="9">
    <source>
        <dbReference type="Proteomes" id="UP000427906"/>
    </source>
</evidence>
<reference evidence="8 9" key="1">
    <citation type="submission" date="2019-11" db="EMBL/GenBank/DDBJ databases">
        <title>Comparative genomics of hydrocarbon-degrading Desulfosarcina strains.</title>
        <authorList>
            <person name="Watanabe M."/>
            <person name="Kojima H."/>
            <person name="Fukui M."/>
        </authorList>
    </citation>
    <scope>NUCLEOTIDE SEQUENCE [LARGE SCALE GENOMIC DNA]</scope>
    <source>
        <strain evidence="8 9">PL12</strain>
    </source>
</reference>
<dbReference type="PANTHER" id="PTHR42940:SF8">
    <property type="entry name" value="VACUOLAR PROTEIN SORTING-ASSOCIATED PROTEIN 11"/>
    <property type="match status" value="1"/>
</dbReference>
<dbReference type="SUPFAM" id="SSF51735">
    <property type="entry name" value="NAD(P)-binding Rossmann-fold domains"/>
    <property type="match status" value="1"/>
</dbReference>
<evidence type="ECO:0000256" key="4">
    <source>
        <dbReference type="ARBA" id="ARBA00022723"/>
    </source>
</evidence>
<gene>
    <name evidence="8" type="ORF">DSCA_31830</name>
</gene>
<sequence length="374" mass="41382">MENSFVLWYSEPQFIFDHFNPKPEAVTMDQMNAMVLARIHDLNQTDTPLVPRTMPIPMPGDHEILIRVAACGVCHTELDEIEGRTPPPRFPVIPGHQVVGRVEGAGPGADRFSVGQRVGVAWIYRACGQCEFCRDGRENLCPEFTATGRDAHGGYAQFMTVPEGFAYPVPDRFSDVQAAPLLCAGAIGYRSMALCELRDGQRLGLTGFGASAHLVLKMVRHRFPAASVYVFARSPGEQDFARSLGAVWAGHTTDTAPAPLDRIIDTTPAWTPVVEALRNLRPGGRLVINAIRKEAGDRDALLHLDYSSHLWHEKEIKSVANVARSDVSRFLALADQIPLLPEVETFPLESANRALMELKNRRIRGAKVLVMDRR</sequence>
<dbReference type="KEGG" id="dalk:DSCA_31830"/>
<accession>A0A5K7YL63</accession>
<keyword evidence="5" id="KW-0862">Zinc</keyword>
<comment type="cofactor">
    <cofactor evidence="1">
        <name>Zn(2+)</name>
        <dbReference type="ChEBI" id="CHEBI:29105"/>
    </cofactor>
</comment>
<evidence type="ECO:0000256" key="5">
    <source>
        <dbReference type="ARBA" id="ARBA00022833"/>
    </source>
</evidence>
<keyword evidence="6" id="KW-0560">Oxidoreductase</keyword>
<evidence type="ECO:0000256" key="1">
    <source>
        <dbReference type="ARBA" id="ARBA00001947"/>
    </source>
</evidence>
<dbReference type="CDD" id="cd08298">
    <property type="entry name" value="CAD2"/>
    <property type="match status" value="1"/>
</dbReference>
<dbReference type="NCBIfam" id="TIGR02822">
    <property type="entry name" value="adh_fam_2"/>
    <property type="match status" value="1"/>
</dbReference>
<dbReference type="SMART" id="SM00829">
    <property type="entry name" value="PKS_ER"/>
    <property type="match status" value="1"/>
</dbReference>
<name>A0A5K7YL63_9BACT</name>
<proteinExistence type="inferred from homology"/>
<dbReference type="AlphaFoldDB" id="A0A5K7YL63"/>
<dbReference type="GO" id="GO:0005737">
    <property type="term" value="C:cytoplasm"/>
    <property type="evidence" value="ECO:0007669"/>
    <property type="project" value="TreeGrafter"/>
</dbReference>
<dbReference type="EMBL" id="AP021874">
    <property type="protein sequence ID" value="BBO69253.1"/>
    <property type="molecule type" value="Genomic_DNA"/>
</dbReference>
<evidence type="ECO:0000256" key="3">
    <source>
        <dbReference type="ARBA" id="ARBA00013190"/>
    </source>
</evidence>
<protein>
    <recommendedName>
        <fullName evidence="3">alcohol dehydrogenase</fullName>
        <ecNumber evidence="3">1.1.1.1</ecNumber>
    </recommendedName>
</protein>
<evidence type="ECO:0000259" key="7">
    <source>
        <dbReference type="SMART" id="SM00829"/>
    </source>
</evidence>
<evidence type="ECO:0000256" key="6">
    <source>
        <dbReference type="ARBA" id="ARBA00023002"/>
    </source>
</evidence>
<dbReference type="GO" id="GO:0046872">
    <property type="term" value="F:metal ion binding"/>
    <property type="evidence" value="ECO:0007669"/>
    <property type="project" value="UniProtKB-KW"/>
</dbReference>
<dbReference type="GO" id="GO:0004022">
    <property type="term" value="F:alcohol dehydrogenase (NAD+) activity"/>
    <property type="evidence" value="ECO:0007669"/>
    <property type="project" value="UniProtKB-EC"/>
</dbReference>
<dbReference type="Gene3D" id="3.40.50.720">
    <property type="entry name" value="NAD(P)-binding Rossmann-like Domain"/>
    <property type="match status" value="1"/>
</dbReference>
<dbReference type="Gene3D" id="3.90.180.10">
    <property type="entry name" value="Medium-chain alcohol dehydrogenases, catalytic domain"/>
    <property type="match status" value="1"/>
</dbReference>
<evidence type="ECO:0000256" key="2">
    <source>
        <dbReference type="ARBA" id="ARBA00008072"/>
    </source>
</evidence>
<dbReference type="InterPro" id="IPR011032">
    <property type="entry name" value="GroES-like_sf"/>
</dbReference>
<evidence type="ECO:0000313" key="8">
    <source>
        <dbReference type="EMBL" id="BBO69253.1"/>
    </source>
</evidence>
<dbReference type="Pfam" id="PF08240">
    <property type="entry name" value="ADH_N"/>
    <property type="match status" value="1"/>
</dbReference>
<dbReference type="SUPFAM" id="SSF50129">
    <property type="entry name" value="GroES-like"/>
    <property type="match status" value="1"/>
</dbReference>
<comment type="similarity">
    <text evidence="2">Belongs to the zinc-containing alcohol dehydrogenase family.</text>
</comment>
<dbReference type="EC" id="1.1.1.1" evidence="3"/>
<keyword evidence="9" id="KW-1185">Reference proteome</keyword>
<dbReference type="Proteomes" id="UP000427906">
    <property type="component" value="Chromosome"/>
</dbReference>
<organism evidence="8 9">
    <name type="scientific">Desulfosarcina alkanivorans</name>
    <dbReference type="NCBI Taxonomy" id="571177"/>
    <lineage>
        <taxon>Bacteria</taxon>
        <taxon>Pseudomonadati</taxon>
        <taxon>Thermodesulfobacteriota</taxon>
        <taxon>Desulfobacteria</taxon>
        <taxon>Desulfobacterales</taxon>
        <taxon>Desulfosarcinaceae</taxon>
        <taxon>Desulfosarcina</taxon>
    </lineage>
</organism>
<dbReference type="InterPro" id="IPR013154">
    <property type="entry name" value="ADH-like_N"/>
</dbReference>
<dbReference type="RefSeq" id="WP_231716507.1">
    <property type="nucleotide sequence ID" value="NZ_AP021874.1"/>
</dbReference>
<keyword evidence="4" id="KW-0479">Metal-binding</keyword>
<dbReference type="InterPro" id="IPR036291">
    <property type="entry name" value="NAD(P)-bd_dom_sf"/>
</dbReference>
<feature type="domain" description="Enoyl reductase (ER)" evidence="7">
    <location>
        <begin position="40"/>
        <end position="370"/>
    </location>
</feature>
<dbReference type="PANTHER" id="PTHR42940">
    <property type="entry name" value="ALCOHOL DEHYDROGENASE 1-RELATED"/>
    <property type="match status" value="1"/>
</dbReference>
<dbReference type="InterPro" id="IPR020843">
    <property type="entry name" value="ER"/>
</dbReference>